<dbReference type="NCBIfam" id="TIGR04183">
    <property type="entry name" value="Por_Secre_tail"/>
    <property type="match status" value="1"/>
</dbReference>
<feature type="signal peptide" evidence="2">
    <location>
        <begin position="1"/>
        <end position="18"/>
    </location>
</feature>
<dbReference type="SUPFAM" id="SSF51126">
    <property type="entry name" value="Pectin lyase-like"/>
    <property type="match status" value="1"/>
</dbReference>
<evidence type="ECO:0000313" key="4">
    <source>
        <dbReference type="Proteomes" id="UP000199354"/>
    </source>
</evidence>
<dbReference type="OrthoDB" id="1363275at2"/>
<dbReference type="RefSeq" id="WP_091142805.1">
    <property type="nucleotide sequence ID" value="NZ_FMVF01000008.1"/>
</dbReference>
<evidence type="ECO:0000256" key="2">
    <source>
        <dbReference type="SAM" id="SignalP"/>
    </source>
</evidence>
<dbReference type="InterPro" id="IPR021655">
    <property type="entry name" value="Put_metal-bd"/>
</dbReference>
<keyword evidence="4" id="KW-1185">Reference proteome</keyword>
<dbReference type="EMBL" id="FMVF01000008">
    <property type="protein sequence ID" value="SCY67226.1"/>
    <property type="molecule type" value="Genomic_DNA"/>
</dbReference>
<evidence type="ECO:0000313" key="3">
    <source>
        <dbReference type="EMBL" id="SCY67226.1"/>
    </source>
</evidence>
<dbReference type="Pfam" id="PF11617">
    <property type="entry name" value="Cu-binding_MopE"/>
    <property type="match status" value="4"/>
</dbReference>
<accession>A0A1G5HTV0</accession>
<reference evidence="3 4" key="1">
    <citation type="submission" date="2016-10" db="EMBL/GenBank/DDBJ databases">
        <authorList>
            <person name="de Groot N.N."/>
        </authorList>
    </citation>
    <scope>NUCLEOTIDE SEQUENCE [LARGE SCALE GENOMIC DNA]</scope>
    <source>
        <strain evidence="3 4">CGMCC 1.7031</strain>
    </source>
</reference>
<keyword evidence="1 2" id="KW-0732">Signal</keyword>
<dbReference type="Proteomes" id="UP000199354">
    <property type="component" value="Unassembled WGS sequence"/>
</dbReference>
<gene>
    <name evidence="3" type="ORF">SAMN02927903_02006</name>
</gene>
<dbReference type="InterPro" id="IPR026444">
    <property type="entry name" value="Secre_tail"/>
</dbReference>
<dbReference type="InterPro" id="IPR011050">
    <property type="entry name" value="Pectin_lyase_fold/virulence"/>
</dbReference>
<sequence>MKKLLFLCAVLSALAVSAQTNTWTGAISQNWNVPGNWSLGLPGIAHDVVIPTGSTVNVNVNTAVNSIAVYGTATVTIVGTFEFYTPSFFEAGTTINWNSGSLTGGGTLDNAGTINLLTSANKFINGNTTLNNTGTMNVSDSGDLYIINGTVNNQTAGVIDLQADSGNLSYSAGPLHALNNFGLIRKTTSTGNVEILADLVNTGTLSVESGTLTLTDPGIQLNGGTYNVSAGCALNWNSTVTATGVLSGVINGVINWAGTVTVPLAATAQWEFTGPGGISWNSGILNGGGTLTNNHVIDLATAANKTVNGATTFNNTGLINIVSSGDLYVVDGTVNNQPSGVIDMQTDAGNLSYSAGGSHVLNNYGLIKRSTSTGAAVIENEFHNEGTIWVESGTLNLNNPGLTLQDGIYNVNAGAFLTCSSTVGLSGTLTGTMTGEMIWYSTISVAPSETATLAFTGTGNVNWSTGTVTGGGTLNNQFTMRLTTASNKTLNGGTTFNNSALIYTQSSGDLYIINGILNNLASGTIDLRSDAANLSYSSGASYLLNNSGTIRRTTSTGVVTIECDLVNTGTISVESGSLVLANPAIQLNGGTYNVSAGAIFEWQSTVTCSGTLNGTIDGTLRWTATTSVPTAATLDFTGSGGIDWATGSIIGGGALTSNFAVNLITSANKTINGGTTVNNAGTLSLVDSGDLYIVDGIVNNQAAGVIDLRADAANLSYAAGASHLLNNFGLIKKTTQAGVTQILCELNNSGTIDAQIGTIDLTGTFPFTNNADGVLAGVGTIDLPPLANFTNNGTVSPGGAPGTLNLVGPFEMESGAQIAVDLNGLTPGTGHDVLAVTGNATLNGSVAVTLGFAPAVNDSFAVATTTGLITTCNMAANTSTIRNGLDYLFSVGCVNDNQLVLTVVAIEAVPPVASSQSFCAGATVGDLEADGQNILWYDAASGGTPLDAGTLLATATYYVTQTIDGFESVRVAVSVTISTTPAPTAPSPQVFNDSATVADLEATGTLIQWFADVNGTPLAANTVLATGTYYVSQTLDGCESPRIAIAVTVDTENFFFYVDADLDGFGTGDLVEVEEGPTPPPGYSTNNTDCNDADNTVWQSANLFLDADGDGYDAGSETVCYGASVPTGYAETTLGSDCDDADNTIFQSASLFIDADGDGYDNGGETVCYGATVPTGYAETTLGSDCDDADNTIFQSASLFIDADGDGYDNGGETVCYGATVPTGYAETTLGSDCDDADESIFQSASLFIDADGDGYDNGNETICYGATVPTGYAETSLGTDCDDTDANVNLGAAEIAGNGIDDNCNGATDEGGSVVTTLTPASCGATLANINSLVGIVSLPGATAYRVRVTNTATAAQQTLVRSVPNFRMNMFASYDYAATYSVDIEVQMNGVFVGYYGPSCTVSTPAILAPGGAAQVTPSQCGITLAGMNTLIATSSLAGVTGYRFRVTNLTDTSAPNQVQTIDRTLHWFSLPMLATYTYGTTYRIEVAMRTNGDYTAFGNPCTVTTPAVPTLVPCGGTIETANSFVTTTSLQHATQYRFELTNTGNAQVTTVESTLNRFTFNQVVGYVPGQTYQVRVAVLTSGVWSLLGGVCTITAPGALSAKAGALGSATKVWPNPFTYDLTVDVNAGSVKQVKVFDMLGRLIEEQQIQGDITSFTLGGQYPSGVYNLIVSGGGTVQTVRIVKR</sequence>
<dbReference type="STRING" id="490189.SAMN02927903_02006"/>
<evidence type="ECO:0000256" key="1">
    <source>
        <dbReference type="ARBA" id="ARBA00022729"/>
    </source>
</evidence>
<feature type="chain" id="PRO_5011746329" evidence="2">
    <location>
        <begin position="19"/>
        <end position="1687"/>
    </location>
</feature>
<proteinExistence type="predicted"/>
<organism evidence="3 4">
    <name type="scientific">Flavobacterium caeni</name>
    <dbReference type="NCBI Taxonomy" id="490189"/>
    <lineage>
        <taxon>Bacteria</taxon>
        <taxon>Pseudomonadati</taxon>
        <taxon>Bacteroidota</taxon>
        <taxon>Flavobacteriia</taxon>
        <taxon>Flavobacteriales</taxon>
        <taxon>Flavobacteriaceae</taxon>
        <taxon>Flavobacterium</taxon>
    </lineage>
</organism>
<protein>
    <submittedName>
        <fullName evidence="3">Por secretion system C-terminal sorting domain-containing protein</fullName>
    </submittedName>
</protein>
<name>A0A1G5HTV0_9FLAO</name>